<dbReference type="Proteomes" id="UP000651120">
    <property type="component" value="Unassembled WGS sequence"/>
</dbReference>
<gene>
    <name evidence="2" type="ORF">HA333_04980</name>
</gene>
<dbReference type="RefSeq" id="WP_011007048.1">
    <property type="nucleotide sequence ID" value="NZ_DUJP01000022.1"/>
</dbReference>
<evidence type="ECO:0000313" key="2">
    <source>
        <dbReference type="EMBL" id="HII46804.1"/>
    </source>
</evidence>
<dbReference type="InterPro" id="IPR052875">
    <property type="entry name" value="CRISPR_assoc_ribonuclease"/>
</dbReference>
<dbReference type="PANTHER" id="PTHR37169">
    <property type="entry name" value="CRISPR SYSTEM ENDORIBONUCLEASE CSX1-RELATED"/>
    <property type="match status" value="1"/>
</dbReference>
<evidence type="ECO:0000313" key="3">
    <source>
        <dbReference type="Proteomes" id="UP000651120"/>
    </source>
</evidence>
<dbReference type="AlphaFoldDB" id="A0A832T354"/>
<accession>A0A832T354</accession>
<comment type="caution">
    <text evidence="2">The sequence shown here is derived from an EMBL/GenBank/DDBJ whole genome shotgun (WGS) entry which is preliminary data.</text>
</comment>
<evidence type="ECO:0000259" key="1">
    <source>
        <dbReference type="Pfam" id="PF22230"/>
    </source>
</evidence>
<dbReference type="Pfam" id="PF22230">
    <property type="entry name" value="Csx1_CARF"/>
    <property type="match status" value="1"/>
</dbReference>
<sequence length="329" mass="36689">MLSGGKRVIGIAALGQFLDYKPVTYRVYKPSAKGRESRAPVRICANFGPLAVTYALTAEANSGEFNLLLFTPITLTAQRKDNEEIGYEKLKTLKEYGERVMESLLGKIKESEECKTDPSAVKLQIQGLGKGEPSQFSCSEKKSLPCEVVENVDLSDGNNRWKGSLHLVLLPLVGAFRNTVFREKSEKDIGKYPEALQAAIAYGLREFARRVKSRGGTLFLDTTHGINSLTAVVTRVVTQFAPVLAFEWEIESILLYNSDPVAPGRTRDIDVSYYYQNHPISGTLRALIYDIINALNSKAKALLLLEYGLIHFALYEVKYRENVIPTRSK</sequence>
<dbReference type="GeneID" id="1464792"/>
<dbReference type="SUPFAM" id="SSF160980">
    <property type="entry name" value="SSO1389-like"/>
    <property type="match status" value="1"/>
</dbReference>
<feature type="domain" description="CRISPR system endoribonuclease Csx1 CARF" evidence="1">
    <location>
        <begin position="11"/>
        <end position="260"/>
    </location>
</feature>
<dbReference type="Gene3D" id="3.40.50.10640">
    <property type="entry name" value="SSO1389-like"/>
    <property type="match status" value="1"/>
</dbReference>
<dbReference type="InterPro" id="IPR053857">
    <property type="entry name" value="Csx1_CARF"/>
</dbReference>
<dbReference type="PANTHER" id="PTHR37169:SF1">
    <property type="entry name" value="CRISPR SYSTEM ENDORIBONUCLEASE CSX1"/>
    <property type="match status" value="1"/>
</dbReference>
<organism evidence="2 3">
    <name type="scientific">Pyrobaculum aerophilum</name>
    <dbReference type="NCBI Taxonomy" id="13773"/>
    <lineage>
        <taxon>Archaea</taxon>
        <taxon>Thermoproteota</taxon>
        <taxon>Thermoprotei</taxon>
        <taxon>Thermoproteales</taxon>
        <taxon>Thermoproteaceae</taxon>
        <taxon>Pyrobaculum</taxon>
    </lineage>
</organism>
<proteinExistence type="predicted"/>
<protein>
    <submittedName>
        <fullName evidence="2">CRISPR-associated DxTHG motif protein</fullName>
    </submittedName>
</protein>
<name>A0A832T354_9CREN</name>
<reference evidence="2" key="1">
    <citation type="journal article" date="2020" name="bioRxiv">
        <title>A rank-normalized archaeal taxonomy based on genome phylogeny resolves widespread incomplete and uneven classifications.</title>
        <authorList>
            <person name="Rinke C."/>
            <person name="Chuvochina M."/>
            <person name="Mussig A.J."/>
            <person name="Chaumeil P.-A."/>
            <person name="Waite D.W."/>
            <person name="Whitman W.B."/>
            <person name="Parks D.H."/>
            <person name="Hugenholtz P."/>
        </authorList>
    </citation>
    <scope>NUCLEOTIDE SEQUENCE</scope>
    <source>
        <strain evidence="2">UBA8839</strain>
    </source>
</reference>
<dbReference type="EMBL" id="DUJP01000022">
    <property type="protein sequence ID" value="HII46804.1"/>
    <property type="molecule type" value="Genomic_DNA"/>
</dbReference>